<dbReference type="Pfam" id="PF15611">
    <property type="entry name" value="EH_Signature"/>
    <property type="match status" value="1"/>
</dbReference>
<dbReference type="AlphaFoldDB" id="A0AAV3XEH7"/>
<evidence type="ECO:0000313" key="3">
    <source>
        <dbReference type="Proteomes" id="UP001050975"/>
    </source>
</evidence>
<accession>A0AAV3XEH7</accession>
<evidence type="ECO:0000259" key="1">
    <source>
        <dbReference type="Pfam" id="PF15611"/>
    </source>
</evidence>
<dbReference type="RefSeq" id="WP_226585512.1">
    <property type="nucleotide sequence ID" value="NZ_BLAY01000076.1"/>
</dbReference>
<reference evidence="2" key="1">
    <citation type="submission" date="2019-10" db="EMBL/GenBank/DDBJ databases">
        <title>Draft genome sequece of Microseira wollei NIES-4236.</title>
        <authorList>
            <person name="Yamaguchi H."/>
            <person name="Suzuki S."/>
            <person name="Kawachi M."/>
        </authorList>
    </citation>
    <scope>NUCLEOTIDE SEQUENCE</scope>
    <source>
        <strain evidence="2">NIES-4236</strain>
    </source>
</reference>
<keyword evidence="3" id="KW-1185">Reference proteome</keyword>
<dbReference type="InterPro" id="IPR028943">
    <property type="entry name" value="ZorC_EH_Signature_dom"/>
</dbReference>
<gene>
    <name evidence="2" type="ORF">MiSe_46400</name>
</gene>
<feature type="domain" description="Zorya protein ZorC EH" evidence="1">
    <location>
        <begin position="291"/>
        <end position="455"/>
    </location>
</feature>
<dbReference type="EMBL" id="BLAY01000076">
    <property type="protein sequence ID" value="GET39868.1"/>
    <property type="molecule type" value="Genomic_DNA"/>
</dbReference>
<organism evidence="2 3">
    <name type="scientific">Microseira wollei NIES-4236</name>
    <dbReference type="NCBI Taxonomy" id="2530354"/>
    <lineage>
        <taxon>Bacteria</taxon>
        <taxon>Bacillati</taxon>
        <taxon>Cyanobacteriota</taxon>
        <taxon>Cyanophyceae</taxon>
        <taxon>Oscillatoriophycideae</taxon>
        <taxon>Aerosakkonematales</taxon>
        <taxon>Aerosakkonemataceae</taxon>
        <taxon>Microseira</taxon>
    </lineage>
</organism>
<proteinExistence type="predicted"/>
<evidence type="ECO:0000313" key="2">
    <source>
        <dbReference type="EMBL" id="GET39868.1"/>
    </source>
</evidence>
<protein>
    <recommendedName>
        <fullName evidence="1">Zorya protein ZorC EH domain-containing protein</fullName>
    </recommendedName>
</protein>
<comment type="caution">
    <text evidence="2">The sequence shown here is derived from an EMBL/GenBank/DDBJ whole genome shotgun (WGS) entry which is preliminary data.</text>
</comment>
<dbReference type="Proteomes" id="UP001050975">
    <property type="component" value="Unassembled WGS sequence"/>
</dbReference>
<sequence length="517" mass="60131">MFRQLKVPQNPPEWEPKKLKVARDKISRESVKAPNIPKTETSPPRAINDIIYYIQNEQTEQLTQLDWVYCLYAKTQWDIQNPEKSRETSQAIWQVAKTNEWLKRRLFWRIALHYSEESKVKENSTVSTPSSFRLYTSYKPNSASGEKPSAYSLCPPSLVEGFSEFANNSTGTDRLPIQIIKALNQDQSAYNLAKLSWQYLRTPPDFLEYAGLPRWLKEGRTALDFVAEMFAKKQVSGNPEVEWLLRCLKQMSPLQQMLAVEELLTKISGEMVTRLPKLIEWLQEQYSQSDNNGKWHQLSDGGKAALSRWIGTVNYGYFQQLVDLLARMLKLPDEEQRKLAEKRDFWANYSDRIQRIRLLLPQSSVTALGYQLQINVDILAEDGSDPTEICIFDFGNYYIIEFLRGSGSEARLIPRNPKMELLLFCPTKLSVKKLRSLGGETHDRIFQWQAHCQRWLSQKNIRPNAGTEYFKGLLKHQGKYDPNKGLPLPDAKEQKEREALLKQWQRQMEKLEREAKS</sequence>
<name>A0AAV3XEH7_9CYAN</name>